<name>A0ABW1UQ30_9LACO</name>
<proteinExistence type="predicted"/>
<dbReference type="Proteomes" id="UP001596310">
    <property type="component" value="Unassembled WGS sequence"/>
</dbReference>
<keyword evidence="2" id="KW-1185">Reference proteome</keyword>
<dbReference type="InterPro" id="IPR021321">
    <property type="entry name" value="DUF2922"/>
</dbReference>
<protein>
    <submittedName>
        <fullName evidence="1">DUF2922 domain-containing protein</fullName>
    </submittedName>
</protein>
<dbReference type="EMBL" id="JBHSSM010000021">
    <property type="protein sequence ID" value="MFC6315806.1"/>
    <property type="molecule type" value="Genomic_DNA"/>
</dbReference>
<gene>
    <name evidence="1" type="ORF">ACFQHW_09560</name>
</gene>
<evidence type="ECO:0000313" key="2">
    <source>
        <dbReference type="Proteomes" id="UP001596310"/>
    </source>
</evidence>
<organism evidence="1 2">
    <name type="scientific">Lapidilactobacillus achengensis</name>
    <dbReference type="NCBI Taxonomy" id="2486000"/>
    <lineage>
        <taxon>Bacteria</taxon>
        <taxon>Bacillati</taxon>
        <taxon>Bacillota</taxon>
        <taxon>Bacilli</taxon>
        <taxon>Lactobacillales</taxon>
        <taxon>Lactobacillaceae</taxon>
        <taxon>Lapidilactobacillus</taxon>
    </lineage>
</organism>
<dbReference type="Pfam" id="PF11148">
    <property type="entry name" value="DUF2922"/>
    <property type="match status" value="1"/>
</dbReference>
<dbReference type="RefSeq" id="WP_125601875.1">
    <property type="nucleotide sequence ID" value="NZ_JBHSSM010000021.1"/>
</dbReference>
<sequence length="79" mass="8941">MKQLQLNFQSNFDKKHHVTLSDVNTALTGDQVKTQMQAIAASKLFANGDERLYDQPLSAQYVERIVTPIFDEEKDAVEA</sequence>
<comment type="caution">
    <text evidence="1">The sequence shown here is derived from an EMBL/GenBank/DDBJ whole genome shotgun (WGS) entry which is preliminary data.</text>
</comment>
<reference evidence="2" key="1">
    <citation type="journal article" date="2019" name="Int. J. Syst. Evol. Microbiol.">
        <title>The Global Catalogue of Microorganisms (GCM) 10K type strain sequencing project: providing services to taxonomists for standard genome sequencing and annotation.</title>
        <authorList>
            <consortium name="The Broad Institute Genomics Platform"/>
            <consortium name="The Broad Institute Genome Sequencing Center for Infectious Disease"/>
            <person name="Wu L."/>
            <person name="Ma J."/>
        </authorList>
    </citation>
    <scope>NUCLEOTIDE SEQUENCE [LARGE SCALE GENOMIC DNA]</scope>
    <source>
        <strain evidence="2">CCM 8897</strain>
    </source>
</reference>
<accession>A0ABW1UQ30</accession>
<evidence type="ECO:0000313" key="1">
    <source>
        <dbReference type="EMBL" id="MFC6315806.1"/>
    </source>
</evidence>